<dbReference type="AlphaFoldDB" id="E3T6Z3"/>
<proteinExistence type="predicted"/>
<reference evidence="1" key="1">
    <citation type="submission" date="2009-12" db="EMBL/GenBank/DDBJ databases">
        <authorList>
            <person name="Kielak A."/>
            <person name="van Veen J.A."/>
            <person name="Kowalchuk G.A."/>
        </authorList>
    </citation>
    <scope>NUCLEOTIDE SEQUENCE</scope>
</reference>
<evidence type="ECO:0000313" key="1">
    <source>
        <dbReference type="EMBL" id="ADC36087.1"/>
    </source>
</evidence>
<dbReference type="EMBL" id="GU260711">
    <property type="protein sequence ID" value="ADC36087.1"/>
    <property type="molecule type" value="Genomic_DNA"/>
</dbReference>
<accession>E3T6Z3</accession>
<protein>
    <submittedName>
        <fullName evidence="1">Uncharacterized protein</fullName>
    </submittedName>
</protein>
<sequence>MNEGKRKKAKVTCTFAFLLEFRAFLAAWEIVISVP</sequence>
<name>E3T6Z3_9BACT</name>
<organism evidence="1">
    <name type="scientific">uncultured bacterium 164</name>
    <dbReference type="NCBI Taxonomy" id="698382"/>
    <lineage>
        <taxon>Bacteria</taxon>
        <taxon>environmental samples</taxon>
    </lineage>
</organism>
<reference evidence="1" key="2">
    <citation type="journal article" date="2010" name="Appl. Environ. Microbiol.">
        <title>Comparative analysis of acidobacterial genomic fragments from terrestrial and aquatic metagenomic libraries, with emphasis on acidobacteria subdivision 6.</title>
        <authorList>
            <person name="Kielak A.M."/>
            <person name="van Veen J.A."/>
            <person name="Kowalchuk G.A."/>
        </authorList>
    </citation>
    <scope>NUCLEOTIDE SEQUENCE</scope>
</reference>